<dbReference type="Proteomes" id="UP000182798">
    <property type="component" value="Unassembled WGS sequence"/>
</dbReference>
<protein>
    <recommendedName>
        <fullName evidence="3">ATP-binding protein</fullName>
    </recommendedName>
</protein>
<evidence type="ECO:0000313" key="2">
    <source>
        <dbReference type="Proteomes" id="UP000182798"/>
    </source>
</evidence>
<reference evidence="2" key="1">
    <citation type="submission" date="2016-09" db="EMBL/GenBank/DDBJ databases">
        <title>Genome Sequence of Bathymodiolus thermophilus sulfur-oxidizing gill endosymbiont.</title>
        <authorList>
            <person name="Ponnudurai R."/>
            <person name="Kleiner M."/>
            <person name="Sayavedra L."/>
            <person name="Thuermer A."/>
            <person name="Felbeck H."/>
            <person name="Schlueter R."/>
            <person name="Schweder T."/>
            <person name="Markert S."/>
        </authorList>
    </citation>
    <scope>NUCLEOTIDE SEQUENCE [LARGE SCALE GENOMIC DNA]</scope>
    <source>
        <strain evidence="2">BAT/CrabSpa'14</strain>
    </source>
</reference>
<dbReference type="EMBL" id="MIQH01000113">
    <property type="protein sequence ID" value="OIR25647.1"/>
    <property type="molecule type" value="Genomic_DNA"/>
</dbReference>
<dbReference type="Gene3D" id="3.30.565.10">
    <property type="entry name" value="Histidine kinase-like ATPase, C-terminal domain"/>
    <property type="match status" value="1"/>
</dbReference>
<comment type="caution">
    <text evidence="1">The sequence shown here is derived from an EMBL/GenBank/DDBJ whole genome shotgun (WGS) entry which is preliminary data.</text>
</comment>
<dbReference type="SUPFAM" id="SSF55874">
    <property type="entry name" value="ATPase domain of HSP90 chaperone/DNA topoisomerase II/histidine kinase"/>
    <property type="match status" value="1"/>
</dbReference>
<name>A0A1J5UN44_9GAMM</name>
<dbReference type="AlphaFoldDB" id="A0A1J5UN44"/>
<sequence>MKIINMIESIDEGNKEDGIRSIADKINKRLHELEQTMEGNLGRWAWELLQNAKDSVSNENGRNVCVEIELNEDNVIFKHNGSFFTELDIRGLINQISSKEVGEDEQTRNTGRFGTGFLTTHMLSKKVKIASIVKTKKGEFHNFDFLLDRDGKNTNELIPKIELTRARFQESTRPIDHDYNQKSFNTSFHYLLETDEQKEVANKGIVEFSKLIPYVLTFIPKIKEVNIIDNVFDNSMCFRNSDEIIDDILSIIKKSTDSEISDILILKASNDKVSIAIEVEDTGDSYSIKDIENIPKLFCDFPLIGSENFYFPMVVNSFFFNPLTERDGIWLKNDINDEVIENRDLLENSVELYKELINEIAENSFYDLYNLATTKIPTTEVKFFDRRWYVESIQNPLRKFLKKAKIVETNNGKVSMGEVYFPDATLAKEKCEKIWQFSLDLKVNKLPIKQHIQKWSSVIWGDCNKVDINNLVTDLKGKKNVTMLTESLGFEEPQVFDWLNECLKFIYEQKATLFNNFEIIPDQKGNLRACDKLYLDEIEDEKLKEIAELVGYDFYEELVHKNIFLEHCINKKIITDVANKITNLINEENFGEKRNSAIILLVDWFEDNEKKGKECFSRLYQNKDKLLVDTFTTEGRKDLLSMMKGRNISQVSDLIKQAGGDLGKIKESIGKAKQLDDLFEKHGVANIEELKKCIVLTSGMVPAQLKVEITQEILASLGVTTPQELEVALQDENVSDRFFHESTPNFKMFQYAQEIIKRAEKNILEFLREHPDYDCSGFEKLAPTVLGGVTKYGQTIVIVIRPSDNKQVIIYSDSEKVSLVGYENAELWIEDGKNSPRHLTLGKVLKSTGITKIPI</sequence>
<organism evidence="1 2">
    <name type="scientific">Bathymodiolus thermophilus thioautotrophic gill symbiont</name>
    <dbReference type="NCBI Taxonomy" id="2360"/>
    <lineage>
        <taxon>Bacteria</taxon>
        <taxon>Pseudomonadati</taxon>
        <taxon>Pseudomonadota</taxon>
        <taxon>Gammaproteobacteria</taxon>
        <taxon>sulfur-oxidizing symbionts</taxon>
    </lineage>
</organism>
<dbReference type="InterPro" id="IPR036890">
    <property type="entry name" value="HATPase_C_sf"/>
</dbReference>
<proteinExistence type="predicted"/>
<evidence type="ECO:0008006" key="3">
    <source>
        <dbReference type="Google" id="ProtNLM"/>
    </source>
</evidence>
<dbReference type="NCBIfam" id="NF047352">
    <property type="entry name" value="P_loop_sacsin"/>
    <property type="match status" value="1"/>
</dbReference>
<accession>A0A1J5UN44</accession>
<gene>
    <name evidence="1" type="ORF">BGC33_13815</name>
</gene>
<evidence type="ECO:0000313" key="1">
    <source>
        <dbReference type="EMBL" id="OIR25647.1"/>
    </source>
</evidence>